<dbReference type="Pfam" id="PF00018">
    <property type="entry name" value="SH3_1"/>
    <property type="match status" value="1"/>
</dbReference>
<reference evidence="5 6" key="2">
    <citation type="submission" date="2019-04" db="EMBL/GenBank/DDBJ databases">
        <title>The genome sequence of big-headed turtle.</title>
        <authorList>
            <person name="Gong S."/>
        </authorList>
    </citation>
    <scope>NUCLEOTIDE SEQUENCE [LARGE SCALE GENOMIC DNA]</scope>
    <source>
        <strain evidence="5">DO16091913</strain>
        <tissue evidence="5">Muscle</tissue>
    </source>
</reference>
<evidence type="ECO:0000259" key="4">
    <source>
        <dbReference type="PROSITE" id="PS50002"/>
    </source>
</evidence>
<dbReference type="PROSITE" id="PS50002">
    <property type="entry name" value="SH3"/>
    <property type="match status" value="1"/>
</dbReference>
<evidence type="ECO:0000256" key="1">
    <source>
        <dbReference type="ARBA" id="ARBA00022443"/>
    </source>
</evidence>
<protein>
    <submittedName>
        <fullName evidence="5">Rho guanine nucleotide exchange factor 5</fullName>
    </submittedName>
</protein>
<keyword evidence="1 2" id="KW-0728">SH3 domain</keyword>
<dbReference type="EMBL" id="QXTE01000624">
    <property type="protein sequence ID" value="TFJ96624.1"/>
    <property type="molecule type" value="Genomic_DNA"/>
</dbReference>
<dbReference type="GO" id="GO:0005085">
    <property type="term" value="F:guanyl-nucleotide exchange factor activity"/>
    <property type="evidence" value="ECO:0007669"/>
    <property type="project" value="InterPro"/>
</dbReference>
<dbReference type="Proteomes" id="UP000297703">
    <property type="component" value="Unassembled WGS sequence"/>
</dbReference>
<dbReference type="InterPro" id="IPR001452">
    <property type="entry name" value="SH3_domain"/>
</dbReference>
<dbReference type="STRING" id="55544.A0A4D9DH48"/>
<dbReference type="PANTHER" id="PTHR12845">
    <property type="entry name" value="GUANINE NUCLEOTIDE EXCHANGE FACTOR"/>
    <property type="match status" value="1"/>
</dbReference>
<dbReference type="SUPFAM" id="SSF50044">
    <property type="entry name" value="SH3-domain"/>
    <property type="match status" value="1"/>
</dbReference>
<name>A0A4D9DH48_9SAUR</name>
<organism evidence="5 6">
    <name type="scientific">Platysternon megacephalum</name>
    <name type="common">big-headed turtle</name>
    <dbReference type="NCBI Taxonomy" id="55544"/>
    <lineage>
        <taxon>Eukaryota</taxon>
        <taxon>Metazoa</taxon>
        <taxon>Chordata</taxon>
        <taxon>Craniata</taxon>
        <taxon>Vertebrata</taxon>
        <taxon>Euteleostomi</taxon>
        <taxon>Archelosauria</taxon>
        <taxon>Testudinata</taxon>
        <taxon>Testudines</taxon>
        <taxon>Cryptodira</taxon>
        <taxon>Durocryptodira</taxon>
        <taxon>Testudinoidea</taxon>
        <taxon>Platysternidae</taxon>
        <taxon>Platysternon</taxon>
    </lineage>
</organism>
<evidence type="ECO:0000313" key="6">
    <source>
        <dbReference type="Proteomes" id="UP000297703"/>
    </source>
</evidence>
<evidence type="ECO:0000256" key="2">
    <source>
        <dbReference type="PROSITE-ProRule" id="PRU00192"/>
    </source>
</evidence>
<feature type="region of interest" description="Disordered" evidence="3">
    <location>
        <begin position="1"/>
        <end position="32"/>
    </location>
</feature>
<reference evidence="5 6" key="1">
    <citation type="submission" date="2019-04" db="EMBL/GenBank/DDBJ databases">
        <title>Draft genome of the big-headed turtle Platysternon megacephalum.</title>
        <authorList>
            <person name="Gong S."/>
        </authorList>
    </citation>
    <scope>NUCLEOTIDE SEQUENCE [LARGE SCALE GENOMIC DNA]</scope>
    <source>
        <strain evidence="5">DO16091913</strain>
        <tissue evidence="5">Muscle</tissue>
    </source>
</reference>
<dbReference type="SMART" id="SM00326">
    <property type="entry name" value="SH3"/>
    <property type="match status" value="1"/>
</dbReference>
<accession>A0A4D9DH48</accession>
<proteinExistence type="predicted"/>
<dbReference type="OrthoDB" id="27593at2759"/>
<evidence type="ECO:0000313" key="5">
    <source>
        <dbReference type="EMBL" id="TFJ96624.1"/>
    </source>
</evidence>
<sequence>MPEPARAVPRPKTGTKAEKKMDKKRWKSRKESSSLYGHCILVSSWASAPKGQASPLLLQRPLKPQAQIPAGNCPQAQCVELYVARQADELSLEPADVVNVLRKTSEGWCQGLRLGDGRKGWFPASHVQEITSEHVRRRNLRERHRLLQAARQLQLSRLATAKASSA</sequence>
<dbReference type="InterPro" id="IPR036028">
    <property type="entry name" value="SH3-like_dom_sf"/>
</dbReference>
<keyword evidence="6" id="KW-1185">Reference proteome</keyword>
<dbReference type="CDD" id="cd11793">
    <property type="entry name" value="SH3_ephexin1_like"/>
    <property type="match status" value="1"/>
</dbReference>
<dbReference type="Gene3D" id="2.30.30.40">
    <property type="entry name" value="SH3 Domains"/>
    <property type="match status" value="1"/>
</dbReference>
<dbReference type="AlphaFoldDB" id="A0A4D9DH48"/>
<dbReference type="InterPro" id="IPR047271">
    <property type="entry name" value="Ephexin-like"/>
</dbReference>
<evidence type="ECO:0000256" key="3">
    <source>
        <dbReference type="SAM" id="MobiDB-lite"/>
    </source>
</evidence>
<comment type="caution">
    <text evidence="5">The sequence shown here is derived from an EMBL/GenBank/DDBJ whole genome shotgun (WGS) entry which is preliminary data.</text>
</comment>
<feature type="domain" description="SH3" evidence="4">
    <location>
        <begin position="71"/>
        <end position="132"/>
    </location>
</feature>
<dbReference type="PANTHER" id="PTHR12845:SF7">
    <property type="entry name" value="RHO GUANINE NUCLEOTIDE EXCHANGE FACTOR 15"/>
    <property type="match status" value="1"/>
</dbReference>
<gene>
    <name evidence="5" type="ORF">DR999_PMT21576</name>
</gene>